<proteinExistence type="predicted"/>
<sequence>MKSVISEGEWISLNGSTGEVILGKQALSPPALSDDLEIFMSWADEIRNLKVLANADTPEDAITARKNGAQG</sequence>
<dbReference type="InterPro" id="IPR015813">
    <property type="entry name" value="Pyrv/PenolPyrv_kinase-like_dom"/>
</dbReference>
<keyword evidence="2" id="KW-1185">Reference proteome</keyword>
<organism evidence="1 2">
    <name type="scientific">Trifolium medium</name>
    <dbReference type="NCBI Taxonomy" id="97028"/>
    <lineage>
        <taxon>Eukaryota</taxon>
        <taxon>Viridiplantae</taxon>
        <taxon>Streptophyta</taxon>
        <taxon>Embryophyta</taxon>
        <taxon>Tracheophyta</taxon>
        <taxon>Spermatophyta</taxon>
        <taxon>Magnoliopsida</taxon>
        <taxon>eudicotyledons</taxon>
        <taxon>Gunneridae</taxon>
        <taxon>Pentapetalae</taxon>
        <taxon>rosids</taxon>
        <taxon>fabids</taxon>
        <taxon>Fabales</taxon>
        <taxon>Fabaceae</taxon>
        <taxon>Papilionoideae</taxon>
        <taxon>50 kb inversion clade</taxon>
        <taxon>NPAAA clade</taxon>
        <taxon>Hologalegina</taxon>
        <taxon>IRL clade</taxon>
        <taxon>Trifolieae</taxon>
        <taxon>Trifolium</taxon>
    </lineage>
</organism>
<comment type="caution">
    <text evidence="1">The sequence shown here is derived from an EMBL/GenBank/DDBJ whole genome shotgun (WGS) entry which is preliminary data.</text>
</comment>
<evidence type="ECO:0000313" key="1">
    <source>
        <dbReference type="EMBL" id="MCI13203.1"/>
    </source>
</evidence>
<dbReference type="Gene3D" id="3.20.20.60">
    <property type="entry name" value="Phosphoenolpyruvate-binding domains"/>
    <property type="match status" value="1"/>
</dbReference>
<dbReference type="PANTHER" id="PTHR22931">
    <property type="entry name" value="PHOSPHOENOLPYRUVATE DIKINASE-RELATED"/>
    <property type="match status" value="1"/>
</dbReference>
<reference evidence="1 2" key="1">
    <citation type="journal article" date="2018" name="Front. Plant Sci.">
        <title>Red Clover (Trifolium pratense) and Zigzag Clover (T. medium) - A Picture of Genomic Similarities and Differences.</title>
        <authorList>
            <person name="Dluhosova J."/>
            <person name="Istvanek J."/>
            <person name="Nedelnik J."/>
            <person name="Repkova J."/>
        </authorList>
    </citation>
    <scope>NUCLEOTIDE SEQUENCE [LARGE SCALE GENOMIC DNA]</scope>
    <source>
        <strain evidence="2">cv. 10/8</strain>
        <tissue evidence="1">Leaf</tissue>
    </source>
</reference>
<dbReference type="GO" id="GO:0016301">
    <property type="term" value="F:kinase activity"/>
    <property type="evidence" value="ECO:0007669"/>
    <property type="project" value="UniProtKB-KW"/>
</dbReference>
<feature type="non-terminal residue" evidence="1">
    <location>
        <position position="71"/>
    </location>
</feature>
<dbReference type="GO" id="GO:0050242">
    <property type="term" value="F:pyruvate, phosphate dikinase activity"/>
    <property type="evidence" value="ECO:0007669"/>
    <property type="project" value="InterPro"/>
</dbReference>
<name>A0A392PM85_9FABA</name>
<evidence type="ECO:0000313" key="2">
    <source>
        <dbReference type="Proteomes" id="UP000265520"/>
    </source>
</evidence>
<accession>A0A392PM85</accession>
<keyword evidence="1" id="KW-0808">Transferase</keyword>
<protein>
    <submittedName>
        <fullName evidence="1">Phosphate dikinase 1</fullName>
    </submittedName>
</protein>
<dbReference type="PANTHER" id="PTHR22931:SF9">
    <property type="entry name" value="PYRUVATE, PHOSPHATE DIKINASE 1, CHLOROPLASTIC"/>
    <property type="match status" value="1"/>
</dbReference>
<dbReference type="SUPFAM" id="SSF51621">
    <property type="entry name" value="Phosphoenolpyruvate/pyruvate domain"/>
    <property type="match status" value="1"/>
</dbReference>
<dbReference type="Proteomes" id="UP000265520">
    <property type="component" value="Unassembled WGS sequence"/>
</dbReference>
<dbReference type="EMBL" id="LXQA010087292">
    <property type="protein sequence ID" value="MCI13203.1"/>
    <property type="molecule type" value="Genomic_DNA"/>
</dbReference>
<dbReference type="InterPro" id="IPR040442">
    <property type="entry name" value="Pyrv_kinase-like_dom_sf"/>
</dbReference>
<dbReference type="AlphaFoldDB" id="A0A392PM85"/>
<dbReference type="InterPro" id="IPR010121">
    <property type="entry name" value="Pyruvate_phosphate_dikinase"/>
</dbReference>
<keyword evidence="1" id="KW-0418">Kinase</keyword>